<evidence type="ECO:0000256" key="7">
    <source>
        <dbReference type="ARBA" id="ARBA00066695"/>
    </source>
</evidence>
<evidence type="ECO:0000313" key="10">
    <source>
        <dbReference type="EMBL" id="WOL08128.1"/>
    </source>
</evidence>
<dbReference type="GO" id="GO:0046872">
    <property type="term" value="F:metal ion binding"/>
    <property type="evidence" value="ECO:0007669"/>
    <property type="project" value="UniProtKB-KW"/>
</dbReference>
<dbReference type="InterPro" id="IPR050231">
    <property type="entry name" value="Iron_ascorbate_oxido_reductase"/>
</dbReference>
<dbReference type="SUPFAM" id="SSF51197">
    <property type="entry name" value="Clavaminate synthase-like"/>
    <property type="match status" value="1"/>
</dbReference>
<comment type="cofactor">
    <cofactor evidence="1">
        <name>L-ascorbate</name>
        <dbReference type="ChEBI" id="CHEBI:38290"/>
    </cofactor>
</comment>
<organism evidence="10 11">
    <name type="scientific">Canna indica</name>
    <name type="common">Indian-shot</name>
    <dbReference type="NCBI Taxonomy" id="4628"/>
    <lineage>
        <taxon>Eukaryota</taxon>
        <taxon>Viridiplantae</taxon>
        <taxon>Streptophyta</taxon>
        <taxon>Embryophyta</taxon>
        <taxon>Tracheophyta</taxon>
        <taxon>Spermatophyta</taxon>
        <taxon>Magnoliopsida</taxon>
        <taxon>Liliopsida</taxon>
        <taxon>Zingiberales</taxon>
        <taxon>Cannaceae</taxon>
        <taxon>Canna</taxon>
    </lineage>
</organism>
<dbReference type="GO" id="GO:0009686">
    <property type="term" value="P:gibberellin biosynthetic process"/>
    <property type="evidence" value="ECO:0007669"/>
    <property type="project" value="UniProtKB-ARBA"/>
</dbReference>
<feature type="domain" description="Fe2OG dioxygenase" evidence="9">
    <location>
        <begin position="191"/>
        <end position="292"/>
    </location>
</feature>
<dbReference type="EMBL" id="CP136894">
    <property type="protein sequence ID" value="WOL08128.1"/>
    <property type="molecule type" value="Genomic_DNA"/>
</dbReference>
<dbReference type="Proteomes" id="UP001327560">
    <property type="component" value="Chromosome 5"/>
</dbReference>
<comment type="similarity">
    <text evidence="8">Belongs to the iron/ascorbate-dependent oxidoreductase family.</text>
</comment>
<dbReference type="Pfam" id="PF03171">
    <property type="entry name" value="2OG-FeII_Oxy"/>
    <property type="match status" value="1"/>
</dbReference>
<dbReference type="Gene3D" id="2.60.120.330">
    <property type="entry name" value="B-lactam Antibiotic, Isopenicillin N Synthase, Chain"/>
    <property type="match status" value="1"/>
</dbReference>
<dbReference type="EC" id="1.14.11.15" evidence="7"/>
<evidence type="ECO:0000256" key="8">
    <source>
        <dbReference type="RuleBase" id="RU003682"/>
    </source>
</evidence>
<comment type="catalytic activity">
    <reaction evidence="6">
        <text>gibberellin A20 + 2-oxoglutarate + O2 = gibberellin A1 + succinate + CO2</text>
        <dbReference type="Rhea" id="RHEA:10104"/>
        <dbReference type="ChEBI" id="CHEBI:15379"/>
        <dbReference type="ChEBI" id="CHEBI:16526"/>
        <dbReference type="ChEBI" id="CHEBI:16810"/>
        <dbReference type="ChEBI" id="CHEBI:30031"/>
        <dbReference type="ChEBI" id="CHEBI:58524"/>
        <dbReference type="ChEBI" id="CHEBI:58526"/>
        <dbReference type="EC" id="1.14.11.15"/>
    </reaction>
</comment>
<gene>
    <name evidence="10" type="ORF">Cni_G16880</name>
</gene>
<evidence type="ECO:0000256" key="6">
    <source>
        <dbReference type="ARBA" id="ARBA00052181"/>
    </source>
</evidence>
<evidence type="ECO:0000256" key="3">
    <source>
        <dbReference type="ARBA" id="ARBA00022964"/>
    </source>
</evidence>
<dbReference type="GO" id="GO:0016707">
    <property type="term" value="F:gibberellin 3-beta-dioxygenase activity"/>
    <property type="evidence" value="ECO:0007669"/>
    <property type="project" value="UniProtKB-EC"/>
</dbReference>
<dbReference type="FunFam" id="2.60.120.330:FF:000013">
    <property type="entry name" value="Gibberellin 3-beta-dioxygenase 1"/>
    <property type="match status" value="1"/>
</dbReference>
<keyword evidence="11" id="KW-1185">Reference proteome</keyword>
<keyword evidence="5 8" id="KW-0408">Iron</keyword>
<dbReference type="InterPro" id="IPR027443">
    <property type="entry name" value="IPNS-like_sf"/>
</dbReference>
<keyword evidence="4 8" id="KW-0560">Oxidoreductase</keyword>
<evidence type="ECO:0000256" key="5">
    <source>
        <dbReference type="ARBA" id="ARBA00023004"/>
    </source>
</evidence>
<dbReference type="AlphaFoldDB" id="A0AAQ3QG91"/>
<accession>A0AAQ3QG91</accession>
<dbReference type="PROSITE" id="PS51471">
    <property type="entry name" value="FE2OG_OXY"/>
    <property type="match status" value="1"/>
</dbReference>
<keyword evidence="3" id="KW-0223">Dioxygenase</keyword>
<keyword evidence="2 8" id="KW-0479">Metal-binding</keyword>
<evidence type="ECO:0000256" key="2">
    <source>
        <dbReference type="ARBA" id="ARBA00022723"/>
    </source>
</evidence>
<reference evidence="10 11" key="1">
    <citation type="submission" date="2023-10" db="EMBL/GenBank/DDBJ databases">
        <title>Chromosome-scale genome assembly provides insights into flower coloration mechanisms of Canna indica.</title>
        <authorList>
            <person name="Li C."/>
        </authorList>
    </citation>
    <scope>NUCLEOTIDE SEQUENCE [LARGE SCALE GENOMIC DNA]</scope>
    <source>
        <tissue evidence="10">Flower</tissue>
    </source>
</reference>
<protein>
    <recommendedName>
        <fullName evidence="7">gibberellin 3beta-dioxygenase</fullName>
        <ecNumber evidence="7">1.14.11.15</ecNumber>
    </recommendedName>
</protein>
<name>A0AAQ3QG91_9LILI</name>
<evidence type="ECO:0000259" key="9">
    <source>
        <dbReference type="PROSITE" id="PS51471"/>
    </source>
</evidence>
<dbReference type="InterPro" id="IPR026992">
    <property type="entry name" value="DIOX_N"/>
</dbReference>
<proteinExistence type="inferred from homology"/>
<dbReference type="PANTHER" id="PTHR47990">
    <property type="entry name" value="2-OXOGLUTARATE (2OG) AND FE(II)-DEPENDENT OXYGENASE SUPERFAMILY PROTEIN-RELATED"/>
    <property type="match status" value="1"/>
</dbReference>
<sequence length="353" mass="39116">MPSLSDHQFEFKTLPEVPETHAWTTLHDHPYTDDDSIPVIDLASPDDAAALIGRACREWGAFQITGHGIPFELLERVEAQTQRLFSLPAAQKQRAARGPGGITGYGMAVISSFFSKLFWSEGFTIVGSARDDARKLWPDADDADAEFCGAMEEFARLTKNLARRLMLWMLLSLGLSEEDIDRAGVLEGHDEVKPVLQLNHYPACPQPDRAMGLAEHTDSSFITILYQSSGVGGLQLLHGARWVAVPPIPGALVVNVGDLSHIISNGQFESVLHRAVVNRSRARISVAYFFGPQAHMTIAPMENLVSPNRGPVYRAVTWPEYLSLKKKLYNKTLASLRLPSCEEKWENKNEAKV</sequence>
<dbReference type="Pfam" id="PF14226">
    <property type="entry name" value="DIOX_N"/>
    <property type="match status" value="1"/>
</dbReference>
<evidence type="ECO:0000313" key="11">
    <source>
        <dbReference type="Proteomes" id="UP001327560"/>
    </source>
</evidence>
<dbReference type="PRINTS" id="PR00682">
    <property type="entry name" value="IPNSYNTHASE"/>
</dbReference>
<dbReference type="InterPro" id="IPR044861">
    <property type="entry name" value="IPNS-like_FE2OG_OXY"/>
</dbReference>
<evidence type="ECO:0000256" key="4">
    <source>
        <dbReference type="ARBA" id="ARBA00023002"/>
    </source>
</evidence>
<dbReference type="InterPro" id="IPR005123">
    <property type="entry name" value="Oxoglu/Fe-dep_dioxygenase_dom"/>
</dbReference>
<evidence type="ECO:0000256" key="1">
    <source>
        <dbReference type="ARBA" id="ARBA00001961"/>
    </source>
</evidence>